<proteinExistence type="predicted"/>
<accession>A0ABX3TLA4</accession>
<evidence type="ECO:0000313" key="4">
    <source>
        <dbReference type="Proteomes" id="UP000192847"/>
    </source>
</evidence>
<organism evidence="3 4">
    <name type="scientific">Mycobacterium timonense</name>
    <dbReference type="NCBI Taxonomy" id="701043"/>
    <lineage>
        <taxon>Bacteria</taxon>
        <taxon>Bacillati</taxon>
        <taxon>Actinomycetota</taxon>
        <taxon>Actinomycetes</taxon>
        <taxon>Mycobacteriales</taxon>
        <taxon>Mycobacteriaceae</taxon>
        <taxon>Mycobacterium</taxon>
        <taxon>Mycobacterium avium complex (MAC)</taxon>
    </lineage>
</organism>
<feature type="chain" id="PRO_5045697352" evidence="2">
    <location>
        <begin position="33"/>
        <end position="101"/>
    </location>
</feature>
<dbReference type="EMBL" id="MVIL01000039">
    <property type="protein sequence ID" value="ORB79520.1"/>
    <property type="molecule type" value="Genomic_DNA"/>
</dbReference>
<comment type="caution">
    <text evidence="3">The sequence shown here is derived from an EMBL/GenBank/DDBJ whole genome shotgun (WGS) entry which is preliminary data.</text>
</comment>
<protein>
    <submittedName>
        <fullName evidence="3">Uncharacterized protein</fullName>
    </submittedName>
</protein>
<name>A0ABX3TLA4_9MYCO</name>
<feature type="non-terminal residue" evidence="3">
    <location>
        <position position="101"/>
    </location>
</feature>
<feature type="region of interest" description="Disordered" evidence="1">
    <location>
        <begin position="63"/>
        <end position="101"/>
    </location>
</feature>
<gene>
    <name evidence="3" type="ORF">BST46_13705</name>
</gene>
<feature type="compositionally biased region" description="Pro residues" evidence="1">
    <location>
        <begin position="73"/>
        <end position="101"/>
    </location>
</feature>
<reference evidence="3 4" key="1">
    <citation type="submission" date="2017-02" db="EMBL/GenBank/DDBJ databases">
        <title>The new phylogeny of genus Mycobacterium.</title>
        <authorList>
            <person name="Tortoli E."/>
            <person name="Trovato A."/>
            <person name="Cirillo D.M."/>
        </authorList>
    </citation>
    <scope>NUCLEOTIDE SEQUENCE [LARGE SCALE GENOMIC DNA]</scope>
    <source>
        <strain evidence="3 4">CCUG 56329</strain>
    </source>
</reference>
<keyword evidence="2" id="KW-0732">Signal</keyword>
<sequence>MPAKLSRLRILAAAAIAFAPLSVVVDGPVAQAAPCAGAGSNPVSCQHCMFYVNAYHTANVCNEDRRGVQGPPSNAPTRPPEVPVPAYEPPPIPVPVQSPLV</sequence>
<dbReference type="Proteomes" id="UP000192847">
    <property type="component" value="Unassembled WGS sequence"/>
</dbReference>
<feature type="signal peptide" evidence="2">
    <location>
        <begin position="1"/>
        <end position="32"/>
    </location>
</feature>
<evidence type="ECO:0000256" key="2">
    <source>
        <dbReference type="SAM" id="SignalP"/>
    </source>
</evidence>
<evidence type="ECO:0000256" key="1">
    <source>
        <dbReference type="SAM" id="MobiDB-lite"/>
    </source>
</evidence>
<keyword evidence="4" id="KW-1185">Reference proteome</keyword>
<evidence type="ECO:0000313" key="3">
    <source>
        <dbReference type="EMBL" id="ORB79520.1"/>
    </source>
</evidence>